<reference evidence="3 4" key="1">
    <citation type="submission" date="2015-10" db="EMBL/GenBank/DDBJ databases">
        <authorList>
            <person name="Gilbert D.G."/>
        </authorList>
    </citation>
    <scope>NUCLEOTIDE SEQUENCE [LARGE SCALE GENOMIC DNA]</scope>
    <source>
        <strain evidence="4">HZ-22</strain>
    </source>
</reference>
<dbReference type="EMBL" id="CP012898">
    <property type="protein sequence ID" value="ALJ04812.1"/>
    <property type="molecule type" value="Genomic_DNA"/>
</dbReference>
<organism evidence="3 4">
    <name type="scientific">Pseudalgibacter alginicilyticus</name>
    <dbReference type="NCBI Taxonomy" id="1736674"/>
    <lineage>
        <taxon>Bacteria</taxon>
        <taxon>Pseudomonadati</taxon>
        <taxon>Bacteroidota</taxon>
        <taxon>Flavobacteriia</taxon>
        <taxon>Flavobacteriales</taxon>
        <taxon>Flavobacteriaceae</taxon>
        <taxon>Pseudalgibacter</taxon>
    </lineage>
</organism>
<evidence type="ECO:0000313" key="4">
    <source>
        <dbReference type="Proteomes" id="UP000057981"/>
    </source>
</evidence>
<keyword evidence="1" id="KW-0677">Repeat</keyword>
<evidence type="ECO:0000256" key="1">
    <source>
        <dbReference type="ARBA" id="ARBA00022737"/>
    </source>
</evidence>
<dbReference type="STRING" id="1736674.APS56_06615"/>
<sequence length="185" mass="22019">MKWFLNFLKKTKTENGYQEKSDEEWDAYIAFSRGEKYFFNSNWKEALYQFDTAVEKNYKHNNLFEYRGLCLQSLGYEFEAIEDFNKAILNSPNNCHLYFTRSLSKDVILDYVGEIEDIEKAIELSKIDSEINRKYNEDAIRNGYKNGVIDLYQIALLGAKSRLEFDIKEIDKTHSEEKLKLIKRR</sequence>
<dbReference type="RefSeq" id="WP_054726284.1">
    <property type="nucleotide sequence ID" value="NZ_CP012898.1"/>
</dbReference>
<protein>
    <submittedName>
        <fullName evidence="3">Uncharacterized protein</fullName>
    </submittedName>
</protein>
<accession>A0A0P0D7W8</accession>
<keyword evidence="4" id="KW-1185">Reference proteome</keyword>
<name>A0A0P0D7W8_9FLAO</name>
<dbReference type="Gene3D" id="1.25.40.10">
    <property type="entry name" value="Tetratricopeptide repeat domain"/>
    <property type="match status" value="1"/>
</dbReference>
<dbReference type="OrthoDB" id="1523318at2"/>
<dbReference type="AlphaFoldDB" id="A0A0P0D7W8"/>
<dbReference type="InterPro" id="IPR050498">
    <property type="entry name" value="Ycf3"/>
</dbReference>
<dbReference type="SUPFAM" id="SSF48452">
    <property type="entry name" value="TPR-like"/>
    <property type="match status" value="1"/>
</dbReference>
<proteinExistence type="predicted"/>
<dbReference type="InterPro" id="IPR011990">
    <property type="entry name" value="TPR-like_helical_dom_sf"/>
</dbReference>
<dbReference type="KEGG" id="ahz:APS56_06615"/>
<dbReference type="Proteomes" id="UP000057981">
    <property type="component" value="Chromosome"/>
</dbReference>
<keyword evidence="2" id="KW-0802">TPR repeat</keyword>
<evidence type="ECO:0000313" key="3">
    <source>
        <dbReference type="EMBL" id="ALJ04812.1"/>
    </source>
</evidence>
<evidence type="ECO:0000256" key="2">
    <source>
        <dbReference type="ARBA" id="ARBA00022803"/>
    </source>
</evidence>
<dbReference type="PANTHER" id="PTHR44858:SF1">
    <property type="entry name" value="UDP-N-ACETYLGLUCOSAMINE--PEPTIDE N-ACETYLGLUCOSAMINYLTRANSFERASE SPINDLY-RELATED"/>
    <property type="match status" value="1"/>
</dbReference>
<gene>
    <name evidence="3" type="ORF">APS56_06615</name>
</gene>
<dbReference type="PANTHER" id="PTHR44858">
    <property type="entry name" value="TETRATRICOPEPTIDE REPEAT PROTEIN 6"/>
    <property type="match status" value="1"/>
</dbReference>